<reference evidence="1" key="1">
    <citation type="submission" date="2007-10" db="EMBL/GenBank/DDBJ databases">
        <authorList>
            <person name="Fulton L."/>
            <person name="Clifton S."/>
            <person name="Fulton B."/>
            <person name="Xu J."/>
            <person name="Minx P."/>
            <person name="Pepin K.H."/>
            <person name="Johnson M."/>
            <person name="Thiruvilangam P."/>
            <person name="Bhonagiri V."/>
            <person name="Nash W.E."/>
            <person name="Mardis E.R."/>
            <person name="Wilson R.K."/>
        </authorList>
    </citation>
    <scope>NUCLEOTIDE SEQUENCE [LARGE SCALE GENOMIC DNA]</scope>
    <source>
        <strain evidence="1">DSM 17216</strain>
    </source>
</reference>
<keyword evidence="2" id="KW-1185">Reference proteome</keyword>
<evidence type="ECO:0000313" key="2">
    <source>
        <dbReference type="Proteomes" id="UP000005819"/>
    </source>
</evidence>
<name>B0MUB9_9BACT</name>
<dbReference type="Proteomes" id="UP000005819">
    <property type="component" value="Unassembled WGS sequence"/>
</dbReference>
<comment type="caution">
    <text evidence="1">The sequence shown here is derived from an EMBL/GenBank/DDBJ whole genome shotgun (WGS) entry which is preliminary data.</text>
</comment>
<proteinExistence type="predicted"/>
<sequence length="50" mass="6033">MVKATVRIFKNHGFKQINRNIEELKFTLLNYNTVSFLRKVGQEKPQRQRI</sequence>
<gene>
    <name evidence="1" type="ORF">ALIPUT_00733</name>
</gene>
<evidence type="ECO:0000313" key="1">
    <source>
        <dbReference type="EMBL" id="EDS03681.1"/>
    </source>
</evidence>
<dbReference type="EMBL" id="ABFK02000017">
    <property type="protein sequence ID" value="EDS03681.1"/>
    <property type="molecule type" value="Genomic_DNA"/>
</dbReference>
<organism evidence="1 2">
    <name type="scientific">Alistipes putredinis DSM 17216</name>
    <dbReference type="NCBI Taxonomy" id="445970"/>
    <lineage>
        <taxon>Bacteria</taxon>
        <taxon>Pseudomonadati</taxon>
        <taxon>Bacteroidota</taxon>
        <taxon>Bacteroidia</taxon>
        <taxon>Bacteroidales</taxon>
        <taxon>Rikenellaceae</taxon>
        <taxon>Alistipes</taxon>
    </lineage>
</organism>
<accession>B0MUB9</accession>
<dbReference type="AlphaFoldDB" id="B0MUB9"/>
<dbReference type="HOGENOM" id="CLU_3113814_0_0_10"/>
<protein>
    <submittedName>
        <fullName evidence="1">Uncharacterized protein</fullName>
    </submittedName>
</protein>
<reference evidence="1" key="2">
    <citation type="submission" date="2013-09" db="EMBL/GenBank/DDBJ databases">
        <title>Draft genome sequence of Alistipes putredinis (DSM 17216).</title>
        <authorList>
            <person name="Sudarsanam P."/>
            <person name="Ley R."/>
            <person name="Guruge J."/>
            <person name="Turnbaugh P.J."/>
            <person name="Mahowald M."/>
            <person name="Liep D."/>
            <person name="Gordon J."/>
        </authorList>
    </citation>
    <scope>NUCLEOTIDE SEQUENCE</scope>
    <source>
        <strain evidence="1">DSM 17216</strain>
    </source>
</reference>